<dbReference type="InterPro" id="IPR036388">
    <property type="entry name" value="WH-like_DNA-bd_sf"/>
</dbReference>
<dbReference type="GO" id="GO:0005829">
    <property type="term" value="C:cytosol"/>
    <property type="evidence" value="ECO:0007669"/>
    <property type="project" value="TreeGrafter"/>
</dbReference>
<dbReference type="InParanoid" id="D9QKJ1"/>
<dbReference type="HOGENOM" id="CLU_107144_4_1_5"/>
<protein>
    <submittedName>
        <fullName evidence="1">Transcriptional regulator, BadM/Rrf2 family</fullName>
    </submittedName>
</protein>
<evidence type="ECO:0000313" key="1">
    <source>
        <dbReference type="EMBL" id="ADK99816.1"/>
    </source>
</evidence>
<gene>
    <name evidence="1" type="ordered locus">Bresu_0502</name>
</gene>
<reference evidence="2" key="1">
    <citation type="journal article" date="2011" name="J. Bacteriol.">
        <title>Genome sequences of eight morphologically diverse alphaproteobacteria.</title>
        <authorList>
            <consortium name="US DOE Joint Genome Institute"/>
            <person name="Brown P.J."/>
            <person name="Kysela D.T."/>
            <person name="Buechlein A."/>
            <person name="Hemmerich C."/>
            <person name="Brun Y.V."/>
        </authorList>
    </citation>
    <scope>NUCLEOTIDE SEQUENCE [LARGE SCALE GENOMIC DNA]</scope>
    <source>
        <strain evidence="2">ATCC 15264 / DSM 4735 / LMG 14903 / NBRC 16000 / CB 81</strain>
    </source>
</reference>
<sequence length="180" mass="18384">MIPAPGTYLKLWNRTKMSDSQRFPVAAHALAYLAHKGAFDAAHAAPSAVLAASVPTNPVVIRRVTALLAKAGLIATRPGASGGSWLLMRPEQITLDVVLKAVNGCAHLGSAPAGAKGCPVGEHIPRQVGKVLTLADRAASEALSRITIADLLAENAPALAGVAVHGTCTEVIRAAALLPA</sequence>
<dbReference type="PROSITE" id="PS51197">
    <property type="entry name" value="HTH_RRF2_2"/>
    <property type="match status" value="1"/>
</dbReference>
<evidence type="ECO:0000313" key="2">
    <source>
        <dbReference type="Proteomes" id="UP000002696"/>
    </source>
</evidence>
<dbReference type="SUPFAM" id="SSF46785">
    <property type="entry name" value="Winged helix' DNA-binding domain"/>
    <property type="match status" value="1"/>
</dbReference>
<dbReference type="AlphaFoldDB" id="D9QKJ1"/>
<organism evidence="1 2">
    <name type="scientific">Brevundimonas subvibrioides (strain ATCC 15264 / DSM 4735 / LMG 14903 / NBRC 16000 / CB 81)</name>
    <name type="common">Caulobacter subvibrioides</name>
    <dbReference type="NCBI Taxonomy" id="633149"/>
    <lineage>
        <taxon>Bacteria</taxon>
        <taxon>Pseudomonadati</taxon>
        <taxon>Pseudomonadota</taxon>
        <taxon>Alphaproteobacteria</taxon>
        <taxon>Caulobacterales</taxon>
        <taxon>Caulobacteraceae</taxon>
        <taxon>Brevundimonas</taxon>
    </lineage>
</organism>
<dbReference type="Pfam" id="PF02082">
    <property type="entry name" value="Rrf2"/>
    <property type="match status" value="1"/>
</dbReference>
<dbReference type="GO" id="GO:0003700">
    <property type="term" value="F:DNA-binding transcription factor activity"/>
    <property type="evidence" value="ECO:0007669"/>
    <property type="project" value="TreeGrafter"/>
</dbReference>
<dbReference type="PANTHER" id="PTHR33221:SF15">
    <property type="entry name" value="HTH-TYPE TRANSCRIPTIONAL REGULATOR YWGB-RELATED"/>
    <property type="match status" value="1"/>
</dbReference>
<dbReference type="KEGG" id="bsb:Bresu_0502"/>
<dbReference type="STRING" id="633149.Bresu_0502"/>
<dbReference type="eggNOG" id="COG1959">
    <property type="taxonomic scope" value="Bacteria"/>
</dbReference>
<accession>D9QKJ1</accession>
<dbReference type="Proteomes" id="UP000002696">
    <property type="component" value="Chromosome"/>
</dbReference>
<dbReference type="InterPro" id="IPR000944">
    <property type="entry name" value="Tscrpt_reg_Rrf2"/>
</dbReference>
<keyword evidence="2" id="KW-1185">Reference proteome</keyword>
<proteinExistence type="predicted"/>
<dbReference type="Gene3D" id="1.10.10.10">
    <property type="entry name" value="Winged helix-like DNA-binding domain superfamily/Winged helix DNA-binding domain"/>
    <property type="match status" value="1"/>
</dbReference>
<dbReference type="InterPro" id="IPR036390">
    <property type="entry name" value="WH_DNA-bd_sf"/>
</dbReference>
<name>D9QKJ1_BRESC</name>
<dbReference type="PANTHER" id="PTHR33221">
    <property type="entry name" value="WINGED HELIX-TURN-HELIX TRANSCRIPTIONAL REGULATOR, RRF2 FAMILY"/>
    <property type="match status" value="1"/>
</dbReference>
<dbReference type="EMBL" id="CP002102">
    <property type="protein sequence ID" value="ADK99816.1"/>
    <property type="molecule type" value="Genomic_DNA"/>
</dbReference>